<dbReference type="InterPro" id="IPR016035">
    <property type="entry name" value="Acyl_Trfase/lysoPLipase"/>
</dbReference>
<reference evidence="6 7" key="1">
    <citation type="journal article" date="2008" name="PLoS ONE">
        <title>Genome sequence of Brucella abortus vaccine strain S19 compared to virulent strains yields candidate virulence genes.</title>
        <authorList>
            <person name="Crasta O.R."/>
            <person name="Folkerts O."/>
            <person name="Fei Z."/>
            <person name="Mane S.P."/>
            <person name="Evans C."/>
            <person name="Martino-Catt S."/>
            <person name="Bricker B."/>
            <person name="Yu G."/>
            <person name="Du L."/>
            <person name="Sobral B.W."/>
        </authorList>
    </citation>
    <scope>NUCLEOTIDE SEQUENCE [LARGE SCALE GENOMIC DNA]</scope>
    <source>
        <strain evidence="6 7">S19</strain>
    </source>
</reference>
<name>A0A0F6ATR7_BRUA1</name>
<proteinExistence type="predicted"/>
<organism evidence="6 7">
    <name type="scientific">Brucella abortus (strain S19)</name>
    <dbReference type="NCBI Taxonomy" id="430066"/>
    <lineage>
        <taxon>Bacteria</taxon>
        <taxon>Pseudomonadati</taxon>
        <taxon>Pseudomonadota</taxon>
        <taxon>Alphaproteobacteria</taxon>
        <taxon>Hyphomicrobiales</taxon>
        <taxon>Brucellaceae</taxon>
        <taxon>Brucella/Ochrobactrum group</taxon>
        <taxon>Brucella</taxon>
    </lineage>
</organism>
<evidence type="ECO:0000256" key="2">
    <source>
        <dbReference type="ARBA" id="ARBA00022963"/>
    </source>
</evidence>
<accession>A0A0F6ATR7</accession>
<sequence>MDRRKVKRCPVDKALSSSPRFAVAFGGGGARGIAHIHVVDVLNELGIQPVAIAGSSIGSIIGSSMANGMSGKDIYDYMASIFTNRSEVVRRMWQTRPAHWAELFKGGLRVSQFNIEKVLDVFLPDSFPSNVEDLKIPMTITAVDFHGAREIHISDGDLRSAIAASCAIPPVFAPVRRNGRILVDGGLFNPVPFDLLFDKADIVIGIDVVGGPVGPDDHMPTTFEAVIGTSQLTMCSIIENKFRYRPPHIFVRPNVERIGLLDFLKFEQVISQSAAVRDELKRAIEQALDGKVAPILPEKLPDL</sequence>
<keyword evidence="1 4" id="KW-0378">Hydrolase</keyword>
<evidence type="ECO:0000256" key="4">
    <source>
        <dbReference type="PROSITE-ProRule" id="PRU01161"/>
    </source>
</evidence>
<dbReference type="PANTHER" id="PTHR14226">
    <property type="entry name" value="NEUROPATHY TARGET ESTERASE/SWISS CHEESE D.MELANOGASTER"/>
    <property type="match status" value="1"/>
</dbReference>
<feature type="active site" description="Proton acceptor" evidence="4">
    <location>
        <position position="184"/>
    </location>
</feature>
<dbReference type="SUPFAM" id="SSF52151">
    <property type="entry name" value="FabD/lysophospholipase-like"/>
    <property type="match status" value="1"/>
</dbReference>
<dbReference type="AlphaFoldDB" id="A0A0F6ATR7"/>
<protein>
    <submittedName>
        <fullName evidence="6">Patatin</fullName>
    </submittedName>
</protein>
<dbReference type="InterPro" id="IPR050301">
    <property type="entry name" value="NTE"/>
</dbReference>
<gene>
    <name evidence="6" type="ordered locus">BAbS19_II01930</name>
</gene>
<dbReference type="GO" id="GO:0016042">
    <property type="term" value="P:lipid catabolic process"/>
    <property type="evidence" value="ECO:0007669"/>
    <property type="project" value="UniProtKB-UniRule"/>
</dbReference>
<keyword evidence="2 4" id="KW-0442">Lipid degradation</keyword>
<evidence type="ECO:0000259" key="5">
    <source>
        <dbReference type="PROSITE" id="PS51635"/>
    </source>
</evidence>
<dbReference type="PROSITE" id="PS51635">
    <property type="entry name" value="PNPLA"/>
    <property type="match status" value="1"/>
</dbReference>
<feature type="short sequence motif" description="DGA/G" evidence="4">
    <location>
        <begin position="184"/>
        <end position="186"/>
    </location>
</feature>
<dbReference type="HOGENOM" id="CLU_047251_0_2_5"/>
<dbReference type="Pfam" id="PF01734">
    <property type="entry name" value="Patatin"/>
    <property type="match status" value="1"/>
</dbReference>
<feature type="active site" description="Nucleophile" evidence="4">
    <location>
        <position position="56"/>
    </location>
</feature>
<keyword evidence="3 4" id="KW-0443">Lipid metabolism</keyword>
<feature type="short sequence motif" description="GXGXXG" evidence="4">
    <location>
        <begin position="27"/>
        <end position="32"/>
    </location>
</feature>
<evidence type="ECO:0000313" key="7">
    <source>
        <dbReference type="Proteomes" id="UP000002565"/>
    </source>
</evidence>
<feature type="short sequence motif" description="GXSXG" evidence="4">
    <location>
        <begin position="54"/>
        <end position="58"/>
    </location>
</feature>
<dbReference type="KEGG" id="bmc:BAbS19_II01930"/>
<evidence type="ECO:0000256" key="3">
    <source>
        <dbReference type="ARBA" id="ARBA00023098"/>
    </source>
</evidence>
<dbReference type="GO" id="GO:0016787">
    <property type="term" value="F:hydrolase activity"/>
    <property type="evidence" value="ECO:0007669"/>
    <property type="project" value="UniProtKB-UniRule"/>
</dbReference>
<dbReference type="Gene3D" id="3.40.1090.10">
    <property type="entry name" value="Cytosolic phospholipase A2 catalytic domain"/>
    <property type="match status" value="2"/>
</dbReference>
<dbReference type="Proteomes" id="UP000002565">
    <property type="component" value="Chromosome 2"/>
</dbReference>
<dbReference type="PANTHER" id="PTHR14226:SF29">
    <property type="entry name" value="NEUROPATHY TARGET ESTERASE SWS"/>
    <property type="match status" value="1"/>
</dbReference>
<dbReference type="InterPro" id="IPR002641">
    <property type="entry name" value="PNPLA_dom"/>
</dbReference>
<evidence type="ECO:0000313" key="6">
    <source>
        <dbReference type="EMBL" id="ACD73710.1"/>
    </source>
</evidence>
<evidence type="ECO:0000256" key="1">
    <source>
        <dbReference type="ARBA" id="ARBA00022801"/>
    </source>
</evidence>
<dbReference type="EMBL" id="CP000888">
    <property type="protein sequence ID" value="ACD73710.1"/>
    <property type="molecule type" value="Genomic_DNA"/>
</dbReference>
<feature type="domain" description="PNPLA" evidence="5">
    <location>
        <begin position="23"/>
        <end position="197"/>
    </location>
</feature>